<protein>
    <submittedName>
        <fullName evidence="2">Uncharacterized protein</fullName>
    </submittedName>
</protein>
<name>A0ABQ9X7T1_9EUKA</name>
<comment type="caution">
    <text evidence="2">The sequence shown here is derived from an EMBL/GenBank/DDBJ whole genome shotgun (WGS) entry which is preliminary data.</text>
</comment>
<keyword evidence="3" id="KW-1185">Reference proteome</keyword>
<gene>
    <name evidence="2" type="ORF">BLNAU_17268</name>
</gene>
<proteinExistence type="predicted"/>
<evidence type="ECO:0000256" key="1">
    <source>
        <dbReference type="SAM" id="MobiDB-lite"/>
    </source>
</evidence>
<sequence>MNQEETYERSEQQRHFRTIILSWWAYTNKTDTKKKRPVPVRLASFNDNSTRRKFGSERKKENGSSQIPFPTSESVFSSEIAREAGAQRSAGSTQRRATPEDRVQHDDASMFLSVSDISDELSGSTNPRDHSQFGGSRELMGERAHCAVRGAEWQHGRRNSSLGTATI</sequence>
<feature type="compositionally biased region" description="Basic and acidic residues" evidence="1">
    <location>
        <begin position="97"/>
        <end position="107"/>
    </location>
</feature>
<feature type="region of interest" description="Disordered" evidence="1">
    <location>
        <begin position="118"/>
        <end position="137"/>
    </location>
</feature>
<feature type="region of interest" description="Disordered" evidence="1">
    <location>
        <begin position="33"/>
        <end position="107"/>
    </location>
</feature>
<dbReference type="Proteomes" id="UP001281761">
    <property type="component" value="Unassembled WGS sequence"/>
</dbReference>
<dbReference type="EMBL" id="JARBJD010000190">
    <property type="protein sequence ID" value="KAK2947848.1"/>
    <property type="molecule type" value="Genomic_DNA"/>
</dbReference>
<feature type="compositionally biased region" description="Polar residues" evidence="1">
    <location>
        <begin position="63"/>
        <end position="77"/>
    </location>
</feature>
<accession>A0ABQ9X7T1</accession>
<evidence type="ECO:0000313" key="2">
    <source>
        <dbReference type="EMBL" id="KAK2947848.1"/>
    </source>
</evidence>
<reference evidence="2 3" key="1">
    <citation type="journal article" date="2022" name="bioRxiv">
        <title>Genomics of Preaxostyla Flagellates Illuminates Evolutionary Transitions and the Path Towards Mitochondrial Loss.</title>
        <authorList>
            <person name="Novak L.V.F."/>
            <person name="Treitli S.C."/>
            <person name="Pyrih J."/>
            <person name="Halakuc P."/>
            <person name="Pipaliya S.V."/>
            <person name="Vacek V."/>
            <person name="Brzon O."/>
            <person name="Soukal P."/>
            <person name="Eme L."/>
            <person name="Dacks J.B."/>
            <person name="Karnkowska A."/>
            <person name="Elias M."/>
            <person name="Hampl V."/>
        </authorList>
    </citation>
    <scope>NUCLEOTIDE SEQUENCE [LARGE SCALE GENOMIC DNA]</scope>
    <source>
        <strain evidence="2">NAU3</strain>
        <tissue evidence="2">Gut</tissue>
    </source>
</reference>
<organism evidence="2 3">
    <name type="scientific">Blattamonas nauphoetae</name>
    <dbReference type="NCBI Taxonomy" id="2049346"/>
    <lineage>
        <taxon>Eukaryota</taxon>
        <taxon>Metamonada</taxon>
        <taxon>Preaxostyla</taxon>
        <taxon>Oxymonadida</taxon>
        <taxon>Blattamonas</taxon>
    </lineage>
</organism>
<evidence type="ECO:0000313" key="3">
    <source>
        <dbReference type="Proteomes" id="UP001281761"/>
    </source>
</evidence>